<proteinExistence type="inferred from homology"/>
<protein>
    <submittedName>
        <fullName evidence="10">Siderophore exporter MmpL4</fullName>
    </submittedName>
    <submittedName>
        <fullName evidence="9">Transporter</fullName>
    </submittedName>
</protein>
<keyword evidence="4 7" id="KW-0812">Transmembrane</keyword>
<comment type="similarity">
    <text evidence="2">Belongs to the resistance-nodulation-cell division (RND) (TC 2.A.6) family. MmpL subfamily.</text>
</comment>
<feature type="transmembrane region" description="Helical" evidence="7">
    <location>
        <begin position="916"/>
        <end position="936"/>
    </location>
</feature>
<dbReference type="InterPro" id="IPR004707">
    <property type="entry name" value="MmpL_fam"/>
</dbReference>
<feature type="transmembrane region" description="Helical" evidence="7">
    <location>
        <begin position="829"/>
        <end position="853"/>
    </location>
</feature>
<feature type="transmembrane region" description="Helical" evidence="7">
    <location>
        <begin position="302"/>
        <end position="328"/>
    </location>
</feature>
<dbReference type="Gene3D" id="1.20.1640.10">
    <property type="entry name" value="Multidrug efflux transporter AcrB transmembrane domain"/>
    <property type="match status" value="2"/>
</dbReference>
<dbReference type="Pfam" id="PF03176">
    <property type="entry name" value="MMPL"/>
    <property type="match status" value="2"/>
</dbReference>
<feature type="transmembrane region" description="Helical" evidence="7">
    <location>
        <begin position="384"/>
        <end position="406"/>
    </location>
</feature>
<keyword evidence="3" id="KW-1003">Cell membrane</keyword>
<feature type="transmembrane region" description="Helical" evidence="7">
    <location>
        <begin position="229"/>
        <end position="249"/>
    </location>
</feature>
<feature type="domain" description="Membrane transport protein MMPL" evidence="8">
    <location>
        <begin position="63"/>
        <end position="391"/>
    </location>
</feature>
<evidence type="ECO:0000256" key="1">
    <source>
        <dbReference type="ARBA" id="ARBA00004651"/>
    </source>
</evidence>
<feature type="domain" description="Membrane transport protein MMPL" evidence="8">
    <location>
        <begin position="612"/>
        <end position="947"/>
    </location>
</feature>
<feature type="transmembrane region" description="Helical" evidence="7">
    <location>
        <begin position="799"/>
        <end position="823"/>
    </location>
</feature>
<reference evidence="9 11" key="1">
    <citation type="journal article" date="2019" name="Emerg. Microbes Infect.">
        <title>Comprehensive subspecies identification of 175 nontuberculous mycobacteria species based on 7547 genomic profiles.</title>
        <authorList>
            <person name="Matsumoto Y."/>
            <person name="Kinjo T."/>
            <person name="Motooka D."/>
            <person name="Nabeya D."/>
            <person name="Jung N."/>
            <person name="Uechi K."/>
            <person name="Horii T."/>
            <person name="Iida T."/>
            <person name="Fujita J."/>
            <person name="Nakamura S."/>
        </authorList>
    </citation>
    <scope>NUCLEOTIDE SEQUENCE [LARGE SCALE GENOMIC DNA]</scope>
    <source>
        <strain evidence="9 11">JCM 12375</strain>
    </source>
</reference>
<keyword evidence="6 7" id="KW-0472">Membrane</keyword>
<evidence type="ECO:0000256" key="4">
    <source>
        <dbReference type="ARBA" id="ARBA00022692"/>
    </source>
</evidence>
<reference evidence="10" key="3">
    <citation type="submission" date="2023-03" db="EMBL/GenBank/DDBJ databases">
        <title>Draft genome sequence of a Mycolicibacterium mageritense strain H4_3_1 isolated from a hybrid biological-inorganic system reactor.</title>
        <authorList>
            <person name="Feng X."/>
            <person name="Kazama D."/>
            <person name="Sato K."/>
            <person name="Kobayashi H."/>
        </authorList>
    </citation>
    <scope>NUCLEOTIDE SEQUENCE</scope>
    <source>
        <strain evidence="10">H4_3_1</strain>
    </source>
</reference>
<feature type="transmembrane region" description="Helical" evidence="7">
    <location>
        <begin position="874"/>
        <end position="896"/>
    </location>
</feature>
<dbReference type="NCBIfam" id="TIGR00833">
    <property type="entry name" value="actII"/>
    <property type="match status" value="1"/>
</dbReference>
<dbReference type="SUPFAM" id="SSF82866">
    <property type="entry name" value="Multidrug efflux transporter AcrB transmembrane domain"/>
    <property type="match status" value="2"/>
</dbReference>
<feature type="transmembrane region" description="Helical" evidence="7">
    <location>
        <begin position="203"/>
        <end position="222"/>
    </location>
</feature>
<dbReference type="PANTHER" id="PTHR33406">
    <property type="entry name" value="MEMBRANE PROTEIN MJ1562-RELATED"/>
    <property type="match status" value="1"/>
</dbReference>
<dbReference type="AlphaFoldDB" id="A0AAI8TTL1"/>
<dbReference type="InterPro" id="IPR004869">
    <property type="entry name" value="MMPL_dom"/>
</dbReference>
<evidence type="ECO:0000313" key="9">
    <source>
        <dbReference type="EMBL" id="BBX33070.1"/>
    </source>
</evidence>
<evidence type="ECO:0000256" key="2">
    <source>
        <dbReference type="ARBA" id="ARBA00010157"/>
    </source>
</evidence>
<reference evidence="9" key="2">
    <citation type="submission" date="2020-02" db="EMBL/GenBank/DDBJ databases">
        <authorList>
            <person name="Matsumoto Y."/>
            <person name="Kinjo T."/>
            <person name="Motooka D."/>
            <person name="Nabeya D."/>
            <person name="Jung N."/>
            <person name="Uechi K."/>
            <person name="Horii T."/>
            <person name="Iida T."/>
            <person name="Fujita J."/>
            <person name="Nakamura S."/>
        </authorList>
    </citation>
    <scope>NUCLEOTIDE SEQUENCE</scope>
    <source>
        <strain evidence="9">JCM 12375</strain>
    </source>
</reference>
<dbReference type="Proteomes" id="UP001241092">
    <property type="component" value="Chromosome"/>
</dbReference>
<name>A0AAI8TTL1_MYCME</name>
<gene>
    <name evidence="10" type="primary">mmpL4_4</name>
    <name evidence="10" type="ORF">hbim_02241</name>
    <name evidence="9" type="ORF">MMAGJ_23520</name>
</gene>
<dbReference type="RefSeq" id="WP_036430398.1">
    <property type="nucleotide sequence ID" value="NZ_AP022567.1"/>
</dbReference>
<dbReference type="FunFam" id="1.20.1640.10:FF:000018">
    <property type="entry name" value="Transmembrane transport protein MmpL10"/>
    <property type="match status" value="1"/>
</dbReference>
<feature type="transmembrane region" description="Helical" evidence="7">
    <location>
        <begin position="774"/>
        <end position="792"/>
    </location>
</feature>
<organism evidence="10 12">
    <name type="scientific">Mycolicibacterium mageritense</name>
    <name type="common">Mycobacterium mageritense</name>
    <dbReference type="NCBI Taxonomy" id="53462"/>
    <lineage>
        <taxon>Bacteria</taxon>
        <taxon>Bacillati</taxon>
        <taxon>Actinomycetota</taxon>
        <taxon>Actinomycetes</taxon>
        <taxon>Mycobacteriales</taxon>
        <taxon>Mycobacteriaceae</taxon>
        <taxon>Mycolicibacterium</taxon>
    </lineage>
</organism>
<keyword evidence="5 7" id="KW-1133">Transmembrane helix</keyword>
<dbReference type="Proteomes" id="UP000465622">
    <property type="component" value="Chromosome"/>
</dbReference>
<dbReference type="EMBL" id="AP027452">
    <property type="protein sequence ID" value="BDY28307.1"/>
    <property type="molecule type" value="Genomic_DNA"/>
</dbReference>
<accession>A0AAI8TTL1</accession>
<dbReference type="GO" id="GO:0005886">
    <property type="term" value="C:plasma membrane"/>
    <property type="evidence" value="ECO:0007669"/>
    <property type="project" value="UniProtKB-SubCell"/>
</dbReference>
<evidence type="ECO:0000313" key="12">
    <source>
        <dbReference type="Proteomes" id="UP001241092"/>
    </source>
</evidence>
<dbReference type="EMBL" id="AP022567">
    <property type="protein sequence ID" value="BBX33070.1"/>
    <property type="molecule type" value="Genomic_DNA"/>
</dbReference>
<comment type="subcellular location">
    <subcellularLocation>
        <location evidence="1">Cell membrane</location>
        <topology evidence="1">Multi-pass membrane protein</topology>
    </subcellularLocation>
</comment>
<evidence type="ECO:0000256" key="5">
    <source>
        <dbReference type="ARBA" id="ARBA00022989"/>
    </source>
</evidence>
<keyword evidence="11" id="KW-1185">Reference proteome</keyword>
<sequence length="985" mass="107428">MSSNQTEQKRRPFVARAIRNLSPLVILAWIAVILVTTLGSVDGDWKSAIPALEKVGEKNSVSLMPKDAPSAQAMKRMGQVFQESDSDSSAMIVIEGQEPLGDDTREYYSRLISDLRADPKHVEHVQDLWGDRLTSSSVQSPDGKATYVQLNLAGNQGTPLGDESVAAVRKLVDENAPPEGVHVYVTGAAPLASDMQHSGNKSILKITAVTVVIIFSLLLMVYRSIVTVILLLTMVGIELAAARGIVAFLGHHEVFVLSTFAVNMLVFLSIAAGTDYGIFFFGRYQEARQAGEDRETAYYSMYRGVTPVVLASGMTIAGAIFCLSFTRLPYFHTMGIPCAIGMLAAVAVAVTLVPAGIALASRFGLLDPKRKMRVRRWRGIGTAIVRWPGPVLAASLAAALVGLLALPGYKTSYNDRAYISGDIPANMGFAAAERHFSQARMQPEVLLIESDHDLRNPADFLVLNRVAKAVFKVRGVSRVQGITRPEGTPIEHTSIPFLLSLQNAGQTQALHFQRQRVDDMLKQADDMATMIAVMKRMYELMKQMQETTHSMVGKTHELKDIAFELRGSLALFDDFLRPIRSYFYWEPHCFDIPICWSLRSVFDALDTVDEIDDKLAVMVDNLDHLDAIMPEMLVQFPQMISIMETMRTMSLTMHTTMSGLLGQMDETSKDAAVMGQAFDAAKSDDSFFLPPEVFQNPDFQRAMNSFLSPDGKAVRFIISHNGDPATEEGIARTEQIKTAAEESLKGTPLVNSQISLAGTAATAKDWKDGSTYDLLIAGIAALCLIFIIMLIITRSFIAALVIVGTVALSLGASFGMSVLLWQYVLGIQLHWMVLAMSVIILLAVGSDYNLLLVSRMKEEIGAGINTGIIRAMGGTGKVVTTAGLVFAATMASMVVSDLRIIGQIGTTIGLGLMFDTLIVRAFLTPAIAALLGRWFWWPQRVRPRPASVLLRPYGPRPLVRALLDGDVQRGPDDAATAPIPRPPAG</sequence>
<evidence type="ECO:0000256" key="7">
    <source>
        <dbReference type="SAM" id="Phobius"/>
    </source>
</evidence>
<dbReference type="FunFam" id="1.20.1640.10:FF:000020">
    <property type="entry name" value="Transmembrane transport protein MmpL10"/>
    <property type="match status" value="1"/>
</dbReference>
<feature type="transmembrane region" description="Helical" evidence="7">
    <location>
        <begin position="334"/>
        <end position="363"/>
    </location>
</feature>
<dbReference type="PANTHER" id="PTHR33406:SF6">
    <property type="entry name" value="MEMBRANE PROTEIN YDGH-RELATED"/>
    <property type="match status" value="1"/>
</dbReference>
<evidence type="ECO:0000256" key="6">
    <source>
        <dbReference type="ARBA" id="ARBA00023136"/>
    </source>
</evidence>
<feature type="transmembrane region" description="Helical" evidence="7">
    <location>
        <begin position="21"/>
        <end position="41"/>
    </location>
</feature>
<evidence type="ECO:0000313" key="11">
    <source>
        <dbReference type="Proteomes" id="UP000465622"/>
    </source>
</evidence>
<dbReference type="InterPro" id="IPR050545">
    <property type="entry name" value="Mycobact_MmpL"/>
</dbReference>
<feature type="transmembrane region" description="Helical" evidence="7">
    <location>
        <begin position="255"/>
        <end position="281"/>
    </location>
</feature>
<evidence type="ECO:0000313" key="10">
    <source>
        <dbReference type="EMBL" id="BDY28307.1"/>
    </source>
</evidence>
<evidence type="ECO:0000259" key="8">
    <source>
        <dbReference type="Pfam" id="PF03176"/>
    </source>
</evidence>
<evidence type="ECO:0000256" key="3">
    <source>
        <dbReference type="ARBA" id="ARBA00022475"/>
    </source>
</evidence>